<feature type="domain" description="DUF659" evidence="2">
    <location>
        <begin position="234"/>
        <end position="384"/>
    </location>
</feature>
<dbReference type="Pfam" id="PF04937">
    <property type="entry name" value="DUF659"/>
    <property type="match status" value="1"/>
</dbReference>
<accession>A0AA36A4W9</accession>
<evidence type="ECO:0000313" key="3">
    <source>
        <dbReference type="EMBL" id="CAI9303557.1"/>
    </source>
</evidence>
<gene>
    <name evidence="3" type="ORF">LSALG_LOCUS41985</name>
</gene>
<feature type="compositionally biased region" description="Acidic residues" evidence="1">
    <location>
        <begin position="769"/>
        <end position="783"/>
    </location>
</feature>
<dbReference type="PANTHER" id="PTHR32166">
    <property type="entry name" value="OSJNBA0013A04.12 PROTEIN"/>
    <property type="match status" value="1"/>
</dbReference>
<evidence type="ECO:0000313" key="4">
    <source>
        <dbReference type="Proteomes" id="UP001177003"/>
    </source>
</evidence>
<reference evidence="3" key="1">
    <citation type="submission" date="2023-04" db="EMBL/GenBank/DDBJ databases">
        <authorList>
            <person name="Vijverberg K."/>
            <person name="Xiong W."/>
            <person name="Schranz E."/>
        </authorList>
    </citation>
    <scope>NUCLEOTIDE SEQUENCE</scope>
</reference>
<dbReference type="SUPFAM" id="SSF53098">
    <property type="entry name" value="Ribonuclease H-like"/>
    <property type="match status" value="1"/>
</dbReference>
<proteinExistence type="predicted"/>
<organism evidence="3 4">
    <name type="scientific">Lactuca saligna</name>
    <name type="common">Willowleaf lettuce</name>
    <dbReference type="NCBI Taxonomy" id="75948"/>
    <lineage>
        <taxon>Eukaryota</taxon>
        <taxon>Viridiplantae</taxon>
        <taxon>Streptophyta</taxon>
        <taxon>Embryophyta</taxon>
        <taxon>Tracheophyta</taxon>
        <taxon>Spermatophyta</taxon>
        <taxon>Magnoliopsida</taxon>
        <taxon>eudicotyledons</taxon>
        <taxon>Gunneridae</taxon>
        <taxon>Pentapetalae</taxon>
        <taxon>asterids</taxon>
        <taxon>campanulids</taxon>
        <taxon>Asterales</taxon>
        <taxon>Asteraceae</taxon>
        <taxon>Cichorioideae</taxon>
        <taxon>Cichorieae</taxon>
        <taxon>Lactucinae</taxon>
        <taxon>Lactuca</taxon>
    </lineage>
</organism>
<protein>
    <recommendedName>
        <fullName evidence="2">DUF659 domain-containing protein</fullName>
    </recommendedName>
</protein>
<keyword evidence="4" id="KW-1185">Reference proteome</keyword>
<dbReference type="AlphaFoldDB" id="A0AA36A4W9"/>
<evidence type="ECO:0000259" key="2">
    <source>
        <dbReference type="Pfam" id="PF04937"/>
    </source>
</evidence>
<dbReference type="EMBL" id="OX465085">
    <property type="protein sequence ID" value="CAI9303557.1"/>
    <property type="molecule type" value="Genomic_DNA"/>
</dbReference>
<name>A0AA36A4W9_LACSI</name>
<sequence length="783" mass="89305">MLWTSATSKSLRPPPTNPTSEPLHYSGESAISLASSNVFSDDFRLSITLLIHVLITATFLKMVNKRETDPGWAYGTKVEGNNQCVQSKCSKVLAEVKAFYKEAFDKKKQAKEAMNNIPHFDDVVDLDEEVDDDELNTQKRHCPISSFGSTATNKNTKGPMHAYYNQSETGGKKNGRLVGTPQHKDVQKSLRADAVQKFLRWMYDAGVAFNAVTYDSVGPAIEAIARHGCGMKPPSYHEVQVPMLKLENMHTKKIMCENEAKKTTYRCSLMADGWRDRKGSALINFLVNTPRGSMFLESVGASSYSHTGDNMFILFDSFIKQVGPRDVVQVVIDSASNNVFAGKLVEEKYPYIYWTPCTTHCIDLIFEDIFKLPHLKRTLDKAITVNTYIYNRTLLLNMMREFTGQKDMVRLVKTRFATTFITLNCFKANKRNFKKKMFTSEQWNRSKFSKLDGGTHTANTILTPNFWNNIDIAVKIGCLLLSVLRLVDGERKPPMGYIYEAMDRAKEAIADAFKNKEDKYAKVFKISDRRWNCQLHQPLHAAEYYLNLALYYENPNVENDDEVMSGLMSCIHKLALNEDEEMKIHAELPIYRSAQWIFGNPIVKKMRVKIAPAEWWMQYGASTPALKKFAVKLHSKKRNRLEQQKLNDLVYIKYNRALRRRYNMRDTIDPIILDDANVIDPTEWLMGGEEEEEDAPVFEGENLTWGQVADAVGACEQPYSTKSRNRGAVDKSASSSRGRCLIDEDDENNLGEEENDVVAYEIFEPSSIQDDDDELVYEDLDDL</sequence>
<dbReference type="PANTHER" id="PTHR32166:SF74">
    <property type="entry name" value="OS05G0256350 PROTEIN"/>
    <property type="match status" value="1"/>
</dbReference>
<evidence type="ECO:0000256" key="1">
    <source>
        <dbReference type="SAM" id="MobiDB-lite"/>
    </source>
</evidence>
<feature type="region of interest" description="Disordered" evidence="1">
    <location>
        <begin position="1"/>
        <end position="23"/>
    </location>
</feature>
<feature type="compositionally biased region" description="Polar residues" evidence="1">
    <location>
        <begin position="1"/>
        <end position="10"/>
    </location>
</feature>
<dbReference type="InterPro" id="IPR007021">
    <property type="entry name" value="DUF659"/>
</dbReference>
<dbReference type="InterPro" id="IPR012337">
    <property type="entry name" value="RNaseH-like_sf"/>
</dbReference>
<dbReference type="Proteomes" id="UP001177003">
    <property type="component" value="Chromosome 9"/>
</dbReference>
<feature type="region of interest" description="Disordered" evidence="1">
    <location>
        <begin position="719"/>
        <end position="783"/>
    </location>
</feature>
<feature type="compositionally biased region" description="Acidic residues" evidence="1">
    <location>
        <begin position="743"/>
        <end position="756"/>
    </location>
</feature>